<evidence type="ECO:0000256" key="4">
    <source>
        <dbReference type="ARBA" id="ARBA00022833"/>
    </source>
</evidence>
<dbReference type="Gene3D" id="3.30.160.60">
    <property type="entry name" value="Classic Zinc Finger"/>
    <property type="match status" value="1"/>
</dbReference>
<dbReference type="InterPro" id="IPR051051">
    <property type="entry name" value="E3_ubiq-ligase_TRIM/RNF"/>
</dbReference>
<feature type="coiled-coil region" evidence="8">
    <location>
        <begin position="170"/>
        <end position="280"/>
    </location>
</feature>
<dbReference type="InterPro" id="IPR003877">
    <property type="entry name" value="SPRY_dom"/>
</dbReference>
<dbReference type="SMART" id="SM00449">
    <property type="entry name" value="SPRY"/>
    <property type="match status" value="1"/>
</dbReference>
<dbReference type="InterPro" id="IPR027370">
    <property type="entry name" value="Znf-RING_euk"/>
</dbReference>
<proteinExistence type="predicted"/>
<dbReference type="Pfam" id="PF00643">
    <property type="entry name" value="zf-B_box"/>
    <property type="match status" value="1"/>
</dbReference>
<evidence type="ECO:0000256" key="3">
    <source>
        <dbReference type="ARBA" id="ARBA00022771"/>
    </source>
</evidence>
<evidence type="ECO:0000256" key="2">
    <source>
        <dbReference type="ARBA" id="ARBA00022723"/>
    </source>
</evidence>
<dbReference type="EMBL" id="DYDO01000008">
    <property type="protein sequence ID" value="DBA19124.1"/>
    <property type="molecule type" value="Genomic_DNA"/>
</dbReference>
<evidence type="ECO:0000256" key="8">
    <source>
        <dbReference type="SAM" id="Coils"/>
    </source>
</evidence>
<keyword evidence="1" id="KW-0399">Innate immunity</keyword>
<protein>
    <submittedName>
        <fullName evidence="12">Uncharacterized protein</fullName>
    </submittedName>
</protein>
<dbReference type="PROSITE" id="PS50089">
    <property type="entry name" value="ZF_RING_2"/>
    <property type="match status" value="1"/>
</dbReference>
<keyword evidence="6 8" id="KW-0175">Coiled coil</keyword>
<evidence type="ECO:0000256" key="6">
    <source>
        <dbReference type="ARBA" id="ARBA00023054"/>
    </source>
</evidence>
<dbReference type="Pfam" id="PF13445">
    <property type="entry name" value="zf-RING_UBOX"/>
    <property type="match status" value="1"/>
</dbReference>
<evidence type="ECO:0000256" key="1">
    <source>
        <dbReference type="ARBA" id="ARBA00022588"/>
    </source>
</evidence>
<dbReference type="InterPro" id="IPR003879">
    <property type="entry name" value="Butyrophylin_SPRY"/>
</dbReference>
<dbReference type="InterPro" id="IPR013083">
    <property type="entry name" value="Znf_RING/FYVE/PHD"/>
</dbReference>
<evidence type="ECO:0000313" key="12">
    <source>
        <dbReference type="EMBL" id="DBA19124.1"/>
    </source>
</evidence>
<dbReference type="Gene3D" id="3.30.40.10">
    <property type="entry name" value="Zinc/RING finger domain, C3HC4 (zinc finger)"/>
    <property type="match status" value="1"/>
</dbReference>
<evidence type="ECO:0000256" key="5">
    <source>
        <dbReference type="ARBA" id="ARBA00022859"/>
    </source>
</evidence>
<evidence type="ECO:0000313" key="13">
    <source>
        <dbReference type="Proteomes" id="UP001181693"/>
    </source>
</evidence>
<dbReference type="PROSITE" id="PS50119">
    <property type="entry name" value="ZF_BBOX"/>
    <property type="match status" value="1"/>
</dbReference>
<keyword evidence="5" id="KW-0391">Immunity</keyword>
<dbReference type="PRINTS" id="PR01407">
    <property type="entry name" value="BUTYPHLNCDUF"/>
</dbReference>
<dbReference type="PROSITE" id="PS50188">
    <property type="entry name" value="B302_SPRY"/>
    <property type="match status" value="1"/>
</dbReference>
<evidence type="ECO:0000259" key="9">
    <source>
        <dbReference type="PROSITE" id="PS50089"/>
    </source>
</evidence>
<dbReference type="SMART" id="SM00336">
    <property type="entry name" value="BBOX"/>
    <property type="match status" value="1"/>
</dbReference>
<organism evidence="12 13">
    <name type="scientific">Pyxicephalus adspersus</name>
    <name type="common">African bullfrog</name>
    <dbReference type="NCBI Taxonomy" id="30357"/>
    <lineage>
        <taxon>Eukaryota</taxon>
        <taxon>Metazoa</taxon>
        <taxon>Chordata</taxon>
        <taxon>Craniata</taxon>
        <taxon>Vertebrata</taxon>
        <taxon>Euteleostomi</taxon>
        <taxon>Amphibia</taxon>
        <taxon>Batrachia</taxon>
        <taxon>Anura</taxon>
        <taxon>Neobatrachia</taxon>
        <taxon>Ranoidea</taxon>
        <taxon>Pyxicephalidae</taxon>
        <taxon>Pyxicephalinae</taxon>
        <taxon>Pyxicephalus</taxon>
    </lineage>
</organism>
<dbReference type="CDD" id="cd19769">
    <property type="entry name" value="Bbox2_TRIM16-like"/>
    <property type="match status" value="1"/>
</dbReference>
<dbReference type="SUPFAM" id="SSF57850">
    <property type="entry name" value="RING/U-box"/>
    <property type="match status" value="1"/>
</dbReference>
<dbReference type="AlphaFoldDB" id="A0AAV2ZM03"/>
<dbReference type="PROSITE" id="PS00518">
    <property type="entry name" value="ZF_RING_1"/>
    <property type="match status" value="1"/>
</dbReference>
<dbReference type="Pfam" id="PF13765">
    <property type="entry name" value="PRY"/>
    <property type="match status" value="1"/>
</dbReference>
<dbReference type="InterPro" id="IPR001841">
    <property type="entry name" value="Znf_RING"/>
</dbReference>
<dbReference type="SMART" id="SM00184">
    <property type="entry name" value="RING"/>
    <property type="match status" value="1"/>
</dbReference>
<evidence type="ECO:0000259" key="11">
    <source>
        <dbReference type="PROSITE" id="PS50188"/>
    </source>
</evidence>
<dbReference type="InterPro" id="IPR001870">
    <property type="entry name" value="B30.2/SPRY"/>
</dbReference>
<dbReference type="SUPFAM" id="SSF57845">
    <property type="entry name" value="B-box zinc-binding domain"/>
    <property type="match status" value="1"/>
</dbReference>
<feature type="domain" description="B30.2/SPRY" evidence="11">
    <location>
        <begin position="333"/>
        <end position="522"/>
    </location>
</feature>
<reference evidence="12" key="1">
    <citation type="thesis" date="2020" institute="ProQuest LLC" country="789 East Eisenhower Parkway, Ann Arbor, MI, USA">
        <title>Comparative Genomics and Chromosome Evolution.</title>
        <authorList>
            <person name="Mudd A.B."/>
        </authorList>
    </citation>
    <scope>NUCLEOTIDE SEQUENCE</scope>
    <source>
        <strain evidence="12">1538</strain>
        <tissue evidence="12">Blood</tissue>
    </source>
</reference>
<keyword evidence="3 7" id="KW-0863">Zinc-finger</keyword>
<feature type="domain" description="RING-type" evidence="9">
    <location>
        <begin position="12"/>
        <end position="55"/>
    </location>
</feature>
<dbReference type="InterPro" id="IPR043136">
    <property type="entry name" value="B30.2/SPRY_sf"/>
</dbReference>
<dbReference type="Proteomes" id="UP001181693">
    <property type="component" value="Unassembled WGS sequence"/>
</dbReference>
<keyword evidence="4" id="KW-0862">Zinc</keyword>
<dbReference type="InterPro" id="IPR013320">
    <property type="entry name" value="ConA-like_dom_sf"/>
</dbReference>
<gene>
    <name evidence="12" type="ORF">GDO54_014992</name>
</gene>
<dbReference type="SMART" id="SM00589">
    <property type="entry name" value="PRY"/>
    <property type="match status" value="1"/>
</dbReference>
<dbReference type="CDD" id="cd12891">
    <property type="entry name" value="SPRY_PRY_C-I_2"/>
    <property type="match status" value="1"/>
</dbReference>
<keyword evidence="2" id="KW-0479">Metal-binding</keyword>
<dbReference type="GO" id="GO:0045087">
    <property type="term" value="P:innate immune response"/>
    <property type="evidence" value="ECO:0007669"/>
    <property type="project" value="UniProtKB-KW"/>
</dbReference>
<dbReference type="InterPro" id="IPR017907">
    <property type="entry name" value="Znf_RING_CS"/>
</dbReference>
<sequence length="522" mass="59657">MATDDLKEELKCSICLSLYKDPISLKCGHNFCWDCIVTVLDTQEKSGEYSCPDCRENFAERPTLEMNRKLRDIVECFQSSHRDEMETFCTYCDSPVPATKSCLHCEASFCEKHLTNHSKGLHHILTEPIASFKDRKCPTHQEIFQYYCTEDNACICMPCLVAGDHKGHQVDLLNQASEKMKEKLKETTNVLDSERQEIKRRIQNLEMHRMQETGKSVAMARKVTDVFREIRKQLDEVEKRVLLETCRQKKQLSQSIPNLIQQLEQYNFQLSKNIDELEEVCNSQDPLTVLKKASQREDSSTEIGDPISDVRNVGGLSEGIISRMLQKGLSNFTDNLKGLLAKRQFSVLEKSDVLLDIHTAHDNLVLTKKRKRVTHSDNSVNRPDGPKRFKCCQVLSIHSFTSGTHYWEVDVSEAEEWMIGVAGESMERGIPGNESFIGFNDKSWSLIQKSGLYVRHKNVGTTIASASLLKTVGIRLDYEAGLLSFYQLCNPVRHLHTFTTTFTEPLHAAFYVFPNSSLRLIR</sequence>
<evidence type="ECO:0000259" key="10">
    <source>
        <dbReference type="PROSITE" id="PS50119"/>
    </source>
</evidence>
<dbReference type="InterPro" id="IPR000315">
    <property type="entry name" value="Znf_B-box"/>
</dbReference>
<dbReference type="PANTHER" id="PTHR25465">
    <property type="entry name" value="B-BOX DOMAIN CONTAINING"/>
    <property type="match status" value="1"/>
</dbReference>
<comment type="caution">
    <text evidence="12">The sequence shown here is derived from an EMBL/GenBank/DDBJ whole genome shotgun (WGS) entry which is preliminary data.</text>
</comment>
<accession>A0AAV2ZM03</accession>
<keyword evidence="13" id="KW-1185">Reference proteome</keyword>
<dbReference type="Pfam" id="PF00622">
    <property type="entry name" value="SPRY"/>
    <property type="match status" value="1"/>
</dbReference>
<dbReference type="PANTHER" id="PTHR25465:SF48">
    <property type="entry name" value="E3 UBIQUITIN-PROTEIN LIGASE TRIM39"/>
    <property type="match status" value="1"/>
</dbReference>
<dbReference type="GO" id="GO:0008270">
    <property type="term" value="F:zinc ion binding"/>
    <property type="evidence" value="ECO:0007669"/>
    <property type="project" value="UniProtKB-KW"/>
</dbReference>
<dbReference type="SUPFAM" id="SSF49899">
    <property type="entry name" value="Concanavalin A-like lectins/glucanases"/>
    <property type="match status" value="1"/>
</dbReference>
<dbReference type="GO" id="GO:0005737">
    <property type="term" value="C:cytoplasm"/>
    <property type="evidence" value="ECO:0007669"/>
    <property type="project" value="UniProtKB-ARBA"/>
</dbReference>
<dbReference type="InterPro" id="IPR006574">
    <property type="entry name" value="PRY"/>
</dbReference>
<feature type="domain" description="B box-type" evidence="10">
    <location>
        <begin position="132"/>
        <end position="173"/>
    </location>
</feature>
<dbReference type="Gene3D" id="2.60.120.920">
    <property type="match status" value="1"/>
</dbReference>
<name>A0AAV2ZM03_PYXAD</name>
<evidence type="ECO:0000256" key="7">
    <source>
        <dbReference type="PROSITE-ProRule" id="PRU00024"/>
    </source>
</evidence>